<proteinExistence type="predicted"/>
<comment type="caution">
    <text evidence="2">The sequence shown here is derived from an EMBL/GenBank/DDBJ whole genome shotgun (WGS) entry which is preliminary data.</text>
</comment>
<evidence type="ECO:0000256" key="1">
    <source>
        <dbReference type="SAM" id="MobiDB-lite"/>
    </source>
</evidence>
<keyword evidence="3" id="KW-1185">Reference proteome</keyword>
<evidence type="ECO:0000313" key="3">
    <source>
        <dbReference type="Proteomes" id="UP001153269"/>
    </source>
</evidence>
<organism evidence="2 3">
    <name type="scientific">Pleuronectes platessa</name>
    <name type="common">European plaice</name>
    <dbReference type="NCBI Taxonomy" id="8262"/>
    <lineage>
        <taxon>Eukaryota</taxon>
        <taxon>Metazoa</taxon>
        <taxon>Chordata</taxon>
        <taxon>Craniata</taxon>
        <taxon>Vertebrata</taxon>
        <taxon>Euteleostomi</taxon>
        <taxon>Actinopterygii</taxon>
        <taxon>Neopterygii</taxon>
        <taxon>Teleostei</taxon>
        <taxon>Neoteleostei</taxon>
        <taxon>Acanthomorphata</taxon>
        <taxon>Carangaria</taxon>
        <taxon>Pleuronectiformes</taxon>
        <taxon>Pleuronectoidei</taxon>
        <taxon>Pleuronectidae</taxon>
        <taxon>Pleuronectes</taxon>
    </lineage>
</organism>
<feature type="region of interest" description="Disordered" evidence="1">
    <location>
        <begin position="1"/>
        <end position="41"/>
    </location>
</feature>
<sequence length="114" mass="13068">MENHRHPSNETALMSADSSDSRTPPHLHLVQQQQHRTERRERPPLVKTCYYHHWALESCPSYVSAQLRISQETQRCETSGTRRVSISPHEAPPHPPATWTLLEAPPRLVETFGA</sequence>
<accession>A0A9N7YT89</accession>
<reference evidence="2" key="1">
    <citation type="submission" date="2020-03" db="EMBL/GenBank/DDBJ databases">
        <authorList>
            <person name="Weist P."/>
        </authorList>
    </citation>
    <scope>NUCLEOTIDE SEQUENCE</scope>
</reference>
<dbReference type="Proteomes" id="UP001153269">
    <property type="component" value="Unassembled WGS sequence"/>
</dbReference>
<gene>
    <name evidence="2" type="ORF">PLEPLA_LOCUS31322</name>
</gene>
<dbReference type="AlphaFoldDB" id="A0A9N7YT89"/>
<feature type="region of interest" description="Disordered" evidence="1">
    <location>
        <begin position="79"/>
        <end position="100"/>
    </location>
</feature>
<evidence type="ECO:0000313" key="2">
    <source>
        <dbReference type="EMBL" id="CAB1443606.1"/>
    </source>
</evidence>
<feature type="compositionally biased region" description="Polar residues" evidence="1">
    <location>
        <begin position="9"/>
        <end position="22"/>
    </location>
</feature>
<dbReference type="EMBL" id="CADEAL010003135">
    <property type="protein sequence ID" value="CAB1443606.1"/>
    <property type="molecule type" value="Genomic_DNA"/>
</dbReference>
<protein>
    <submittedName>
        <fullName evidence="2">Uncharacterized protein</fullName>
    </submittedName>
</protein>
<name>A0A9N7YT89_PLEPL</name>